<keyword evidence="5 8" id="KW-1133">Transmembrane helix</keyword>
<feature type="compositionally biased region" description="Low complexity" evidence="9">
    <location>
        <begin position="322"/>
        <end position="349"/>
    </location>
</feature>
<evidence type="ECO:0000313" key="11">
    <source>
        <dbReference type="Proteomes" id="UP001497480"/>
    </source>
</evidence>
<comment type="similarity">
    <text evidence="2 8">Belongs to the auxin efflux carrier (TC 2.A.69.1) family.</text>
</comment>
<evidence type="ECO:0000256" key="9">
    <source>
        <dbReference type="SAM" id="MobiDB-lite"/>
    </source>
</evidence>
<reference evidence="10 11" key="1">
    <citation type="submission" date="2024-03" db="EMBL/GenBank/DDBJ databases">
        <authorList>
            <person name="Martinez-Hernandez J."/>
        </authorList>
    </citation>
    <scope>NUCLEOTIDE SEQUENCE [LARGE SCALE GENOMIC DNA]</scope>
</reference>
<evidence type="ECO:0000256" key="7">
    <source>
        <dbReference type="ARBA" id="ARBA00023294"/>
    </source>
</evidence>
<dbReference type="PANTHER" id="PTHR31752">
    <property type="entry name" value="AUXIN EFFLUX CARRIER COMPONENT 1B-RELATED"/>
    <property type="match status" value="1"/>
</dbReference>
<dbReference type="Proteomes" id="UP001497480">
    <property type="component" value="Unassembled WGS sequence"/>
</dbReference>
<comment type="function">
    <text evidence="8">May act as a component of the auxin efflux carrier.</text>
</comment>
<dbReference type="GO" id="GO:0005783">
    <property type="term" value="C:endoplasmic reticulum"/>
    <property type="evidence" value="ECO:0007669"/>
    <property type="project" value="TreeGrafter"/>
</dbReference>
<protein>
    <recommendedName>
        <fullName evidence="8">Auxin efflux carrier component</fullName>
    </recommendedName>
</protein>
<dbReference type="GO" id="GO:0010329">
    <property type="term" value="F:auxin efflux transmembrane transporter activity"/>
    <property type="evidence" value="ECO:0007669"/>
    <property type="project" value="TreeGrafter"/>
</dbReference>
<dbReference type="NCBIfam" id="TIGR00946">
    <property type="entry name" value="2a69"/>
    <property type="match status" value="1"/>
</dbReference>
<feature type="region of interest" description="Disordered" evidence="9">
    <location>
        <begin position="268"/>
        <end position="355"/>
    </location>
</feature>
<feature type="transmembrane region" description="Helical" evidence="8">
    <location>
        <begin position="132"/>
        <end position="152"/>
    </location>
</feature>
<dbReference type="PANTHER" id="PTHR31752:SF67">
    <property type="entry name" value="AUXIN EFFLUX CARRIER COMPONENT 7"/>
    <property type="match status" value="1"/>
</dbReference>
<evidence type="ECO:0000256" key="4">
    <source>
        <dbReference type="ARBA" id="ARBA00022692"/>
    </source>
</evidence>
<feature type="transmembrane region" description="Helical" evidence="8">
    <location>
        <begin position="6"/>
        <end position="28"/>
    </location>
</feature>
<evidence type="ECO:0000256" key="3">
    <source>
        <dbReference type="ARBA" id="ARBA00022448"/>
    </source>
</evidence>
<evidence type="ECO:0000256" key="5">
    <source>
        <dbReference type="ARBA" id="ARBA00022989"/>
    </source>
</evidence>
<dbReference type="Pfam" id="PF03547">
    <property type="entry name" value="Mem_trans"/>
    <property type="match status" value="1"/>
</dbReference>
<feature type="transmembrane region" description="Helical" evidence="8">
    <location>
        <begin position="71"/>
        <end position="92"/>
    </location>
</feature>
<gene>
    <name evidence="10" type="ORF">LLUT_LOCUS13212</name>
</gene>
<dbReference type="EMBL" id="CAXHTB010000009">
    <property type="protein sequence ID" value="CAL0312152.1"/>
    <property type="molecule type" value="Genomic_DNA"/>
</dbReference>
<dbReference type="InterPro" id="IPR051107">
    <property type="entry name" value="Auxin_Efflux_Carrier"/>
</dbReference>
<name>A0AAV1WS96_LUPLU</name>
<feature type="transmembrane region" description="Helical" evidence="8">
    <location>
        <begin position="592"/>
        <end position="612"/>
    </location>
</feature>
<dbReference type="InterPro" id="IPR014024">
    <property type="entry name" value="Auxin_eff_plant"/>
</dbReference>
<keyword evidence="4 8" id="KW-0812">Transmembrane</keyword>
<evidence type="ECO:0000256" key="6">
    <source>
        <dbReference type="ARBA" id="ARBA00023136"/>
    </source>
</evidence>
<feature type="transmembrane region" description="Helical" evidence="8">
    <location>
        <begin position="531"/>
        <end position="552"/>
    </location>
</feature>
<feature type="transmembrane region" description="Helical" evidence="8">
    <location>
        <begin position="40"/>
        <end position="59"/>
    </location>
</feature>
<keyword evidence="3 8" id="KW-0813">Transport</keyword>
<evidence type="ECO:0000256" key="8">
    <source>
        <dbReference type="RuleBase" id="RU362108"/>
    </source>
</evidence>
<feature type="region of interest" description="Disordered" evidence="9">
    <location>
        <begin position="432"/>
        <end position="458"/>
    </location>
</feature>
<feature type="transmembrane region" description="Helical" evidence="8">
    <location>
        <begin position="502"/>
        <end position="519"/>
    </location>
</feature>
<feature type="transmembrane region" description="Helical" evidence="8">
    <location>
        <begin position="104"/>
        <end position="126"/>
    </location>
</feature>
<feature type="transmembrane region" description="Helical" evidence="8">
    <location>
        <begin position="564"/>
        <end position="586"/>
    </location>
</feature>
<feature type="compositionally biased region" description="Polar residues" evidence="9">
    <location>
        <begin position="270"/>
        <end position="299"/>
    </location>
</feature>
<organism evidence="10 11">
    <name type="scientific">Lupinus luteus</name>
    <name type="common">European yellow lupine</name>
    <dbReference type="NCBI Taxonomy" id="3873"/>
    <lineage>
        <taxon>Eukaryota</taxon>
        <taxon>Viridiplantae</taxon>
        <taxon>Streptophyta</taxon>
        <taxon>Embryophyta</taxon>
        <taxon>Tracheophyta</taxon>
        <taxon>Spermatophyta</taxon>
        <taxon>Magnoliopsida</taxon>
        <taxon>eudicotyledons</taxon>
        <taxon>Gunneridae</taxon>
        <taxon>Pentapetalae</taxon>
        <taxon>rosids</taxon>
        <taxon>fabids</taxon>
        <taxon>Fabales</taxon>
        <taxon>Fabaceae</taxon>
        <taxon>Papilionoideae</taxon>
        <taxon>50 kb inversion clade</taxon>
        <taxon>genistoids sensu lato</taxon>
        <taxon>core genistoids</taxon>
        <taxon>Genisteae</taxon>
        <taxon>Lupinus</taxon>
    </lineage>
</organism>
<comment type="caution">
    <text evidence="10">The sequence shown here is derived from an EMBL/GenBank/DDBJ whole genome shotgun (WGS) entry which is preliminary data.</text>
</comment>
<comment type="subcellular location">
    <subcellularLocation>
        <location evidence="1 8">Membrane</location>
        <topology evidence="1 8">Multi-pass membrane protein</topology>
    </subcellularLocation>
</comment>
<keyword evidence="6 8" id="KW-0472">Membrane</keyword>
<feature type="transmembrane region" description="Helical" evidence="8">
    <location>
        <begin position="619"/>
        <end position="643"/>
    </location>
</feature>
<accession>A0AAV1WS96</accession>
<dbReference type="InterPro" id="IPR004776">
    <property type="entry name" value="Mem_transp_PIN-like"/>
</dbReference>
<keyword evidence="7 8" id="KW-0927">Auxin signaling pathway</keyword>
<keyword evidence="11" id="KW-1185">Reference proteome</keyword>
<dbReference type="AlphaFoldDB" id="A0AAV1WS96"/>
<dbReference type="GO" id="GO:0005886">
    <property type="term" value="C:plasma membrane"/>
    <property type="evidence" value="ECO:0007669"/>
    <property type="project" value="TreeGrafter"/>
</dbReference>
<evidence type="ECO:0000256" key="2">
    <source>
        <dbReference type="ARBA" id="ARBA00009177"/>
    </source>
</evidence>
<dbReference type="GO" id="GO:0009926">
    <property type="term" value="P:auxin polar transport"/>
    <property type="evidence" value="ECO:0007669"/>
    <property type="project" value="TreeGrafter"/>
</dbReference>
<evidence type="ECO:0000313" key="10">
    <source>
        <dbReference type="EMBL" id="CAL0312152.1"/>
    </source>
</evidence>
<dbReference type="GO" id="GO:0009734">
    <property type="term" value="P:auxin-activated signaling pathway"/>
    <property type="evidence" value="ECO:0007669"/>
    <property type="project" value="UniProtKB-UniRule"/>
</dbReference>
<sequence length="646" mass="70742">MISLKDLYSVLTAVVPLYVAMILAYGSVRWWKIFSPDQCSGINRFVAIFAVPLLSFHFISTNNPYTMNFRFIAADTLQKIIMLFALAIWSNFTANGSLEWMITIFSLSTLPNTLVMGIPLLIAMYGDYSGSLMVQVVVLQCIIWYTLLLFLFEYRGAKLLIMEQFPETAASIVSFKVDSDVVSLDGRDFLETDAEVGDDGKLHVTVRKSNASRRSFMMTPRPSNLTGAEIYSLSSSRNHTPRGSNFNHADFYSMMGYQARHSNYGAGDSFSVQSASRGQTPRPSNFEENCATMGQNMSSPRFGFYPPQTVPSAYPAPNPEFSSSLSKSVKNSQIQLQQPQSQPQSQVQSNTKSSHDAKELHMFVWSSSASPVSENTGLHVLNGADLGASDQSGRSDQGAKEIRMLVADENPQSEASKVITEAEFGPEELKFPTKEVENPEELEEEKEGPNGLNKLGSSSTAELHPKAAAAAGTGMVKHMPPASVMTRLILIMVWRKLIRNPNTYSSLIGLIWSLVAFRWHVHMPKLIEKSIAILSDAGLGMAMFSLGLFMALQPKMIACGNSVATFAMAVRFLTGPAVMAAASIAVGLRGNLLRIAIVQAALPQGIVPFVFAKEYNVHPAILSTGVIFGMLIALPITLVYYILLGL</sequence>
<evidence type="ECO:0000256" key="1">
    <source>
        <dbReference type="ARBA" id="ARBA00004141"/>
    </source>
</evidence>
<proteinExistence type="inferred from homology"/>